<dbReference type="Proteomes" id="UP000030764">
    <property type="component" value="Unassembled WGS sequence"/>
</dbReference>
<evidence type="ECO:0000313" key="8">
    <source>
        <dbReference type="EMBL" id="KFD55846.1"/>
    </source>
</evidence>
<dbReference type="PROSITE" id="PS50092">
    <property type="entry name" value="TSP1"/>
    <property type="match status" value="2"/>
</dbReference>
<dbReference type="PANTHER" id="PTHR22906">
    <property type="entry name" value="PROPERDIN"/>
    <property type="match status" value="1"/>
</dbReference>
<evidence type="ECO:0008006" key="10">
    <source>
        <dbReference type="Google" id="ProtNLM"/>
    </source>
</evidence>
<dbReference type="SMART" id="SM00209">
    <property type="entry name" value="TSP1"/>
    <property type="match status" value="2"/>
</dbReference>
<feature type="signal peptide" evidence="7">
    <location>
        <begin position="1"/>
        <end position="26"/>
    </location>
</feature>
<sequence length="434" mass="48614">MSFSKRESAIAWLISIAALLMVVVHGVLPPNEEFEPVEKTTHDADKQQIHNANNNTATNTEETEHMQREIVLNDHRFNFNRIVELTKPKTLAQSGTPFNVYTSVWTTWSHWSTCYNNLQMRVRACSAIRGHHCPGENIQSKPCRKRIGPFQVTFNPATPNRPNANQISATNGLKENASHRLSHTAEHWQPTNTMMRKGMEDKLTTIAAVIRPPARDIRRFDAVESQVLPPAATIGPPSIIPPDWPTSEGAVETKRAPLQSTVPPEIKQQFEKIAEPPTLDGTTTITSPTQTTRRSHTSHALLQPEMNTSPTKDKQQQVENSTPAVPQSRESLAILAKNHSAAKPMKFFPEVKLTQMAHSSQGNNDLRVHQAAWSSWSAWSNCMCKRRTRTRTCNYPVDAPLITGCRGESYEIIICDEPESPESAKSCIKRTKVN</sequence>
<protein>
    <recommendedName>
        <fullName evidence="10">Thrombospondin type 1 domain protein</fullName>
    </recommendedName>
</protein>
<evidence type="ECO:0000256" key="1">
    <source>
        <dbReference type="ARBA" id="ARBA00004613"/>
    </source>
</evidence>
<evidence type="ECO:0000256" key="2">
    <source>
        <dbReference type="ARBA" id="ARBA00022525"/>
    </source>
</evidence>
<dbReference type="AlphaFoldDB" id="A0A085MF50"/>
<evidence type="ECO:0000313" key="9">
    <source>
        <dbReference type="Proteomes" id="UP000030764"/>
    </source>
</evidence>
<organism evidence="8 9">
    <name type="scientific">Trichuris suis</name>
    <name type="common">pig whipworm</name>
    <dbReference type="NCBI Taxonomy" id="68888"/>
    <lineage>
        <taxon>Eukaryota</taxon>
        <taxon>Metazoa</taxon>
        <taxon>Ecdysozoa</taxon>
        <taxon>Nematoda</taxon>
        <taxon>Enoplea</taxon>
        <taxon>Dorylaimia</taxon>
        <taxon>Trichinellida</taxon>
        <taxon>Trichuridae</taxon>
        <taxon>Trichuris</taxon>
    </lineage>
</organism>
<keyword evidence="4" id="KW-0677">Repeat</keyword>
<dbReference type="InterPro" id="IPR052065">
    <property type="entry name" value="Compl_asym_regulator"/>
</dbReference>
<proteinExistence type="predicted"/>
<keyword evidence="9" id="KW-1185">Reference proteome</keyword>
<evidence type="ECO:0000256" key="3">
    <source>
        <dbReference type="ARBA" id="ARBA00022729"/>
    </source>
</evidence>
<reference evidence="8 9" key="1">
    <citation type="journal article" date="2014" name="Nat. Genet.">
        <title>Genome and transcriptome of the porcine whipworm Trichuris suis.</title>
        <authorList>
            <person name="Jex A.R."/>
            <person name="Nejsum P."/>
            <person name="Schwarz E.M."/>
            <person name="Hu L."/>
            <person name="Young N.D."/>
            <person name="Hall R.S."/>
            <person name="Korhonen P.K."/>
            <person name="Liao S."/>
            <person name="Thamsborg S."/>
            <person name="Xia J."/>
            <person name="Xu P."/>
            <person name="Wang S."/>
            <person name="Scheerlinck J.P."/>
            <person name="Hofmann A."/>
            <person name="Sternberg P.W."/>
            <person name="Wang J."/>
            <person name="Gasser R.B."/>
        </authorList>
    </citation>
    <scope>NUCLEOTIDE SEQUENCE [LARGE SCALE GENOMIC DNA]</scope>
    <source>
        <strain evidence="8">DCEP-RM93M</strain>
    </source>
</reference>
<dbReference type="InterPro" id="IPR036383">
    <property type="entry name" value="TSP1_rpt_sf"/>
</dbReference>
<dbReference type="InterPro" id="IPR000884">
    <property type="entry name" value="TSP1_rpt"/>
</dbReference>
<gene>
    <name evidence="8" type="ORF">M513_03285</name>
</gene>
<feature type="compositionally biased region" description="Low complexity" evidence="6">
    <location>
        <begin position="282"/>
        <end position="292"/>
    </location>
</feature>
<feature type="region of interest" description="Disordered" evidence="6">
    <location>
        <begin position="277"/>
        <end position="327"/>
    </location>
</feature>
<evidence type="ECO:0000256" key="7">
    <source>
        <dbReference type="SAM" id="SignalP"/>
    </source>
</evidence>
<comment type="subcellular location">
    <subcellularLocation>
        <location evidence="1">Secreted</location>
    </subcellularLocation>
</comment>
<keyword evidence="5" id="KW-1015">Disulfide bond</keyword>
<evidence type="ECO:0000256" key="6">
    <source>
        <dbReference type="SAM" id="MobiDB-lite"/>
    </source>
</evidence>
<evidence type="ECO:0000256" key="5">
    <source>
        <dbReference type="ARBA" id="ARBA00023157"/>
    </source>
</evidence>
<name>A0A085MF50_9BILA</name>
<dbReference type="Gene3D" id="2.20.100.10">
    <property type="entry name" value="Thrombospondin type-1 (TSP1) repeat"/>
    <property type="match status" value="1"/>
</dbReference>
<feature type="chain" id="PRO_5001795204" description="Thrombospondin type 1 domain protein" evidence="7">
    <location>
        <begin position="27"/>
        <end position="434"/>
    </location>
</feature>
<dbReference type="EMBL" id="KL363197">
    <property type="protein sequence ID" value="KFD55846.1"/>
    <property type="molecule type" value="Genomic_DNA"/>
</dbReference>
<dbReference type="PANTHER" id="PTHR22906:SF43">
    <property type="entry name" value="PROPERDIN"/>
    <property type="match status" value="1"/>
</dbReference>
<feature type="compositionally biased region" description="Polar residues" evidence="6">
    <location>
        <begin position="317"/>
        <end position="327"/>
    </location>
</feature>
<keyword evidence="3 7" id="KW-0732">Signal</keyword>
<keyword evidence="2" id="KW-0964">Secreted</keyword>
<dbReference type="Pfam" id="PF00090">
    <property type="entry name" value="TSP_1"/>
    <property type="match status" value="1"/>
</dbReference>
<dbReference type="SUPFAM" id="SSF82895">
    <property type="entry name" value="TSP-1 type 1 repeat"/>
    <property type="match status" value="2"/>
</dbReference>
<evidence type="ECO:0000256" key="4">
    <source>
        <dbReference type="ARBA" id="ARBA00022737"/>
    </source>
</evidence>
<accession>A0A085MF50</accession>